<dbReference type="CDD" id="cd06849">
    <property type="entry name" value="lipoyl_domain"/>
    <property type="match status" value="1"/>
</dbReference>
<dbReference type="STRING" id="7167.A0A182FCG4"/>
<feature type="compositionally biased region" description="Basic and acidic residues" evidence="9">
    <location>
        <begin position="847"/>
        <end position="861"/>
    </location>
</feature>
<dbReference type="Pfam" id="PF00533">
    <property type="entry name" value="BRCT"/>
    <property type="match status" value="1"/>
</dbReference>
<dbReference type="Gene3D" id="3.40.50.10190">
    <property type="entry name" value="BRCT domain"/>
    <property type="match status" value="1"/>
</dbReference>
<feature type="compositionally biased region" description="Basic and acidic residues" evidence="9">
    <location>
        <begin position="952"/>
        <end position="961"/>
    </location>
</feature>
<keyword evidence="3" id="KW-0378">Hydrolase</keyword>
<dbReference type="InterPro" id="IPR036420">
    <property type="entry name" value="BRCT_dom_sf"/>
</dbReference>
<proteinExistence type="predicted"/>
<evidence type="ECO:0000256" key="6">
    <source>
        <dbReference type="ARBA" id="ARBA00040602"/>
    </source>
</evidence>
<feature type="compositionally biased region" description="Basic and acidic residues" evidence="9">
    <location>
        <begin position="784"/>
        <end position="797"/>
    </location>
</feature>
<name>A0A182FCG4_ANOAL</name>
<dbReference type="InterPro" id="IPR036412">
    <property type="entry name" value="HAD-like_sf"/>
</dbReference>
<evidence type="ECO:0000313" key="10">
    <source>
        <dbReference type="EnsemblMetazoa" id="AALB004199-PA"/>
    </source>
</evidence>
<feature type="region of interest" description="Disordered" evidence="9">
    <location>
        <begin position="1"/>
        <end position="22"/>
    </location>
</feature>
<comment type="catalytic activity">
    <reaction evidence="7">
        <text>O-phospho-L-seryl-[protein] + H2O = L-seryl-[protein] + phosphate</text>
        <dbReference type="Rhea" id="RHEA:20629"/>
        <dbReference type="Rhea" id="RHEA-COMP:9863"/>
        <dbReference type="Rhea" id="RHEA-COMP:11604"/>
        <dbReference type="ChEBI" id="CHEBI:15377"/>
        <dbReference type="ChEBI" id="CHEBI:29999"/>
        <dbReference type="ChEBI" id="CHEBI:43474"/>
        <dbReference type="ChEBI" id="CHEBI:83421"/>
        <dbReference type="EC" id="3.1.3.16"/>
    </reaction>
</comment>
<dbReference type="EC" id="3.1.3.16" evidence="2"/>
<dbReference type="SUPFAM" id="SSF56784">
    <property type="entry name" value="HAD-like"/>
    <property type="match status" value="1"/>
</dbReference>
<evidence type="ECO:0000256" key="5">
    <source>
        <dbReference type="ARBA" id="ARBA00023242"/>
    </source>
</evidence>
<dbReference type="GO" id="GO:0008420">
    <property type="term" value="F:RNA polymerase II CTD heptapeptide repeat phosphatase activity"/>
    <property type="evidence" value="ECO:0007669"/>
    <property type="project" value="InterPro"/>
</dbReference>
<dbReference type="InterPro" id="IPR011947">
    <property type="entry name" value="FCP1_euk"/>
</dbReference>
<dbReference type="GO" id="GO:0005634">
    <property type="term" value="C:nucleus"/>
    <property type="evidence" value="ECO:0007669"/>
    <property type="project" value="UniProtKB-SubCell"/>
</dbReference>
<dbReference type="SUPFAM" id="SSF52113">
    <property type="entry name" value="BRCT domain"/>
    <property type="match status" value="1"/>
</dbReference>
<dbReference type="InterPro" id="IPR039189">
    <property type="entry name" value="Fcp1"/>
</dbReference>
<feature type="region of interest" description="Disordered" evidence="9">
    <location>
        <begin position="784"/>
        <end position="978"/>
    </location>
</feature>
<evidence type="ECO:0000256" key="8">
    <source>
        <dbReference type="ARBA" id="ARBA00048336"/>
    </source>
</evidence>
<evidence type="ECO:0000256" key="1">
    <source>
        <dbReference type="ARBA" id="ARBA00004123"/>
    </source>
</evidence>
<dbReference type="PANTHER" id="PTHR23081:SF36">
    <property type="entry name" value="RNA POLYMERASE II SUBUNIT A C-TERMINAL DOMAIN PHOSPHATASE"/>
    <property type="match status" value="1"/>
</dbReference>
<sequence length="1315" mass="148238">MATLPNPVLSNHKWKKEKPKQGGSLKIRQLKVSVLNMRKYQQLALVLLSITCVVVLLVYKSENNRLKYVLEVVNIFGRNDAASLIRIDNSSRLHSSPYEFDNPLPAWQRIGDGFYVYSSFWQKNDLAAGGTVISIVVGLEQAIVNFKCQIQHGSSDLVTGKLLFTRIEPPTTGSVKSPNGESFVVYKFLCKVARDFGQPTEVIFTDVNHAIKRYVPLRVLESRSVRQRMTMTACVDMNDYLDLEEEFRLPSAILQYFLHHQIVGVEDFIVYNSNALSGASAALLYNHGIKINLLPYNFPFDLANRQQNRLIIEMDCLMRNYNAAKLSFVGAINEYLYPSSRLRLNNPFLKYAWKVSSDVSRFGIGTRSVCLDTRKKIFSDNLLYDVDAHRDIEGPFYVYKPQHYNRTAGGSVDYVKTLDVDRNVLFVHRYGGKCSGKSNLHEWTTSLQADFLQYVTDLAWRRQKAGKMCENQNIICVPDDCGIKIQKWKVREGFPVTAGTIILFYELSDGSDKEVKRLKASKSGVVRKRLAREGQTVAAGKPVLELGQCNHTTVIKDMCADCGADLRQDEPGANCSKASVPMVHSVPELKVTETLAKKLGQADTERLLNDRKLVLLVDLDQTLIHTTNDNVPNNLKDVYHFQLYGPNSPWYHTRLRPGALEFLAKMHPYYELHICTFGARNYAHMIAQFLDKDGRFFSHRILSRDECFNATSKTDNLKALFPCGDSMVCIIDDREDVWNMASNLIQVKPYHFFQHTGDINAPPGMSKNELDGKGVDFKELMSQSLKDKKVKEGEDSSRPPTPKIQTDDGKPKEEIEESEKAVPREEDIVTSNSQTDQSEPVNTEAGDDAREKKSTTAEKESPVPVAEDSENKAIAEEASCNDLAKVTEPANSENVDGANNSSSEKAEARDSEETKDTPKQADEAAEDVKTDDGTETTNEQAMDSSKETAQADVKDEKKCAEETNSGEKGNGSEARKEKELMVVEDPDDYLLYLEHILLKIHEMFYKKYDSTKTISDLKQLIPKVKAKVLVNARLCFSGLVPNNVKLEQSKAYQIARSLGAVVTQNLEPTTTHLVAVTIGTSKVINARKNPKIKIVTPQWLWTCAERWEHVEELLFPLKASNPAKMRQPPPHCQSPEHSVCYGDGKKARDEPKFMDTVNPLLSFSNDDLDAMNNDFDNFFESDDSSSDDEPVDIENPPMEKALRKRRRVEEIDANRGRHNIFRKRTDQEEEENRQRVLKFETAADNDDYSRQTNASSDEDDDESPSAKFRRGGDLPSDLDMGSNSEGSDEPADDVDDGDWNMMGAALEREFLGLDD</sequence>
<dbReference type="NCBIfam" id="TIGR02250">
    <property type="entry name" value="FCP1_euk"/>
    <property type="match status" value="1"/>
</dbReference>
<dbReference type="InterPro" id="IPR001357">
    <property type="entry name" value="BRCT_dom"/>
</dbReference>
<evidence type="ECO:0000313" key="11">
    <source>
        <dbReference type="Proteomes" id="UP000069272"/>
    </source>
</evidence>
<keyword evidence="4" id="KW-0904">Protein phosphatase</keyword>
<dbReference type="InterPro" id="IPR023214">
    <property type="entry name" value="HAD_sf"/>
</dbReference>
<feature type="compositionally biased region" description="Polar residues" evidence="9">
    <location>
        <begin position="829"/>
        <end position="841"/>
    </location>
</feature>
<dbReference type="Proteomes" id="UP000069272">
    <property type="component" value="Chromosome 3L"/>
</dbReference>
<dbReference type="FunFam" id="1.10.287.10:FF:000026">
    <property type="entry name" value="SD01014p"/>
    <property type="match status" value="1"/>
</dbReference>
<keyword evidence="5" id="KW-0539">Nucleus</keyword>
<organism evidence="10 11">
    <name type="scientific">Anopheles albimanus</name>
    <name type="common">New world malaria mosquito</name>
    <dbReference type="NCBI Taxonomy" id="7167"/>
    <lineage>
        <taxon>Eukaryota</taxon>
        <taxon>Metazoa</taxon>
        <taxon>Ecdysozoa</taxon>
        <taxon>Arthropoda</taxon>
        <taxon>Hexapoda</taxon>
        <taxon>Insecta</taxon>
        <taxon>Pterygota</taxon>
        <taxon>Neoptera</taxon>
        <taxon>Endopterygota</taxon>
        <taxon>Diptera</taxon>
        <taxon>Nematocera</taxon>
        <taxon>Culicoidea</taxon>
        <taxon>Culicidae</taxon>
        <taxon>Anophelinae</taxon>
        <taxon>Anopheles</taxon>
    </lineage>
</organism>
<feature type="region of interest" description="Disordered" evidence="9">
    <location>
        <begin position="1174"/>
        <end position="1210"/>
    </location>
</feature>
<evidence type="ECO:0000256" key="2">
    <source>
        <dbReference type="ARBA" id="ARBA00013081"/>
    </source>
</evidence>
<dbReference type="Gene3D" id="2.40.50.100">
    <property type="match status" value="1"/>
</dbReference>
<dbReference type="CDD" id="cd17729">
    <property type="entry name" value="BRCT_CTDP1"/>
    <property type="match status" value="1"/>
</dbReference>
<keyword evidence="11" id="KW-1185">Reference proteome</keyword>
<dbReference type="PROSITE" id="PS50172">
    <property type="entry name" value="BRCT"/>
    <property type="match status" value="1"/>
</dbReference>
<dbReference type="Gene3D" id="3.40.50.1000">
    <property type="entry name" value="HAD superfamily/HAD-like"/>
    <property type="match status" value="1"/>
</dbReference>
<dbReference type="InterPro" id="IPR004274">
    <property type="entry name" value="FCP1_dom"/>
</dbReference>
<accession>A0A182FCG4</accession>
<feature type="compositionally biased region" description="Basic and acidic residues" evidence="9">
    <location>
        <begin position="805"/>
        <end position="827"/>
    </location>
</feature>
<dbReference type="FunFam" id="3.40.50.1000:FF:000040">
    <property type="entry name" value="RNA polymerase II subunit A C-terminal domain phosphatase"/>
    <property type="match status" value="1"/>
</dbReference>
<evidence type="ECO:0000256" key="7">
    <source>
        <dbReference type="ARBA" id="ARBA00047761"/>
    </source>
</evidence>
<dbReference type="FunFam" id="2.40.50.100:FF:000084">
    <property type="entry name" value="AGAP005119-PA"/>
    <property type="match status" value="1"/>
</dbReference>
<dbReference type="CDD" id="cd07521">
    <property type="entry name" value="HAD_FCP1-like"/>
    <property type="match status" value="1"/>
</dbReference>
<feature type="compositionally biased region" description="Polar residues" evidence="9">
    <location>
        <begin position="889"/>
        <end position="903"/>
    </location>
</feature>
<comment type="catalytic activity">
    <reaction evidence="8">
        <text>O-phospho-L-threonyl-[protein] + H2O = L-threonyl-[protein] + phosphate</text>
        <dbReference type="Rhea" id="RHEA:47004"/>
        <dbReference type="Rhea" id="RHEA-COMP:11060"/>
        <dbReference type="Rhea" id="RHEA-COMP:11605"/>
        <dbReference type="ChEBI" id="CHEBI:15377"/>
        <dbReference type="ChEBI" id="CHEBI:30013"/>
        <dbReference type="ChEBI" id="CHEBI:43474"/>
        <dbReference type="ChEBI" id="CHEBI:61977"/>
        <dbReference type="EC" id="3.1.3.16"/>
    </reaction>
</comment>
<dbReference type="SMART" id="SM00577">
    <property type="entry name" value="CPDc"/>
    <property type="match status" value="1"/>
</dbReference>
<protein>
    <recommendedName>
        <fullName evidence="6">RNA polymerase II subunit A C-terminal domain phosphatase</fullName>
        <ecNumber evidence="2">3.1.3.16</ecNumber>
    </recommendedName>
</protein>
<evidence type="ECO:0000256" key="4">
    <source>
        <dbReference type="ARBA" id="ARBA00022912"/>
    </source>
</evidence>
<dbReference type="VEuPathDB" id="VectorBase:AALB20_038047"/>
<dbReference type="EnsemblMetazoa" id="AALB004199-RA">
    <property type="protein sequence ID" value="AALB004199-PA"/>
    <property type="gene ID" value="AALB004199"/>
</dbReference>
<reference evidence="10" key="2">
    <citation type="submission" date="2022-08" db="UniProtKB">
        <authorList>
            <consortium name="EnsemblMetazoa"/>
        </authorList>
    </citation>
    <scope>IDENTIFICATION</scope>
    <source>
        <strain evidence="10">STECLA/ALBI9_A</strain>
    </source>
</reference>
<feature type="compositionally biased region" description="Acidic residues" evidence="9">
    <location>
        <begin position="1177"/>
        <end position="1192"/>
    </location>
</feature>
<feature type="region of interest" description="Disordered" evidence="9">
    <location>
        <begin position="1238"/>
        <end position="1302"/>
    </location>
</feature>
<dbReference type="InterPro" id="IPR011053">
    <property type="entry name" value="Single_hybrid_motif"/>
</dbReference>
<feature type="compositionally biased region" description="Acidic residues" evidence="9">
    <location>
        <begin position="1286"/>
        <end position="1298"/>
    </location>
</feature>
<dbReference type="PROSITE" id="PS50969">
    <property type="entry name" value="FCP1"/>
    <property type="match status" value="1"/>
</dbReference>
<dbReference type="Pfam" id="PF03031">
    <property type="entry name" value="NIF"/>
    <property type="match status" value="1"/>
</dbReference>
<evidence type="ECO:0000256" key="3">
    <source>
        <dbReference type="ARBA" id="ARBA00022801"/>
    </source>
</evidence>
<dbReference type="SUPFAM" id="SSF51230">
    <property type="entry name" value="Single hybrid motif"/>
    <property type="match status" value="1"/>
</dbReference>
<reference evidence="10 11" key="1">
    <citation type="journal article" date="2017" name="G3 (Bethesda)">
        <title>The Physical Genome Mapping of Anopheles albimanus Corrected Scaffold Misassemblies and Identified Interarm Rearrangements in Genus Anopheles.</title>
        <authorList>
            <person name="Artemov G.N."/>
            <person name="Peery A.N."/>
            <person name="Jiang X."/>
            <person name="Tu Z."/>
            <person name="Stegniy V.N."/>
            <person name="Sharakhova M.V."/>
            <person name="Sharakhov I.V."/>
        </authorList>
    </citation>
    <scope>NUCLEOTIDE SEQUENCE [LARGE SCALE GENOMIC DNA]</scope>
    <source>
        <strain evidence="10 11">ALBI9_A</strain>
    </source>
</reference>
<evidence type="ECO:0000256" key="9">
    <source>
        <dbReference type="SAM" id="MobiDB-lite"/>
    </source>
</evidence>
<dbReference type="PANTHER" id="PTHR23081">
    <property type="entry name" value="RNA POLYMERASE II CTD PHOSPHATASE"/>
    <property type="match status" value="1"/>
</dbReference>
<dbReference type="FunFam" id="3.40.50.10190:FF:000007">
    <property type="entry name" value="RNA polymerase II subunit A C-terminal domain phosphatase"/>
    <property type="match status" value="1"/>
</dbReference>
<dbReference type="VEuPathDB" id="VectorBase:AALB20_030521"/>
<feature type="compositionally biased region" description="Basic and acidic residues" evidence="9">
    <location>
        <begin position="904"/>
        <end position="932"/>
    </location>
</feature>
<comment type="subcellular location">
    <subcellularLocation>
        <location evidence="1">Nucleus</location>
    </subcellularLocation>
</comment>
<dbReference type="VEuPathDB" id="VectorBase:AALB004199"/>
<dbReference type="SMART" id="SM00292">
    <property type="entry name" value="BRCT"/>
    <property type="match status" value="1"/>
</dbReference>